<dbReference type="RefSeq" id="WP_081269417.1">
    <property type="nucleotide sequence ID" value="NZ_LVHG01000057.1"/>
</dbReference>
<dbReference type="PANTHER" id="PTHR34988">
    <property type="entry name" value="PROTEIN, PUTATIVE-RELATED"/>
    <property type="match status" value="1"/>
</dbReference>
<dbReference type="Gene3D" id="3.30.1330.80">
    <property type="entry name" value="Hypothetical protein, similar to alpha- acetolactate decarboxylase, domain 2"/>
    <property type="match status" value="1"/>
</dbReference>
<name>A0AA91DKW2_VARPD</name>
<sequence>MRTLVLRLNPGDDLRASLDLALKQGGSEAAFVVSGIGSLRGASIRFAGAANATRIEGDLEILTLAGSLSPDGSHLHVSVSDAAGSVFGGHAAPGCTVRTTAEILVAWLPQWHFARAHDPATGYAELAPRAKA</sequence>
<dbReference type="Pfam" id="PF03479">
    <property type="entry name" value="PCC"/>
    <property type="match status" value="1"/>
</dbReference>
<dbReference type="AlphaFoldDB" id="A0AA91DKW2"/>
<dbReference type="PROSITE" id="PS51742">
    <property type="entry name" value="PPC"/>
    <property type="match status" value="1"/>
</dbReference>
<accession>A0AA91DKW2</accession>
<gene>
    <name evidence="2" type="ORF">A3K87_21930</name>
</gene>
<dbReference type="Proteomes" id="UP000077852">
    <property type="component" value="Unassembled WGS sequence"/>
</dbReference>
<dbReference type="PANTHER" id="PTHR34988:SF1">
    <property type="entry name" value="DNA-BINDING PROTEIN"/>
    <property type="match status" value="1"/>
</dbReference>
<protein>
    <submittedName>
        <fullName evidence="2">DNA-binding protein</fullName>
    </submittedName>
</protein>
<dbReference type="EMBL" id="LVHG01000057">
    <property type="protein sequence ID" value="OAK61166.1"/>
    <property type="molecule type" value="Genomic_DNA"/>
</dbReference>
<dbReference type="CDD" id="cd11378">
    <property type="entry name" value="DUF296"/>
    <property type="match status" value="1"/>
</dbReference>
<dbReference type="GO" id="GO:0003677">
    <property type="term" value="F:DNA binding"/>
    <property type="evidence" value="ECO:0007669"/>
    <property type="project" value="UniProtKB-KW"/>
</dbReference>
<organism evidence="2 3">
    <name type="scientific">Variovorax paradoxus</name>
    <dbReference type="NCBI Taxonomy" id="34073"/>
    <lineage>
        <taxon>Bacteria</taxon>
        <taxon>Pseudomonadati</taxon>
        <taxon>Pseudomonadota</taxon>
        <taxon>Betaproteobacteria</taxon>
        <taxon>Burkholderiales</taxon>
        <taxon>Comamonadaceae</taxon>
        <taxon>Variovorax</taxon>
    </lineage>
</organism>
<evidence type="ECO:0000313" key="2">
    <source>
        <dbReference type="EMBL" id="OAK61166.1"/>
    </source>
</evidence>
<proteinExistence type="predicted"/>
<feature type="domain" description="PPC" evidence="1">
    <location>
        <begin position="1"/>
        <end position="129"/>
    </location>
</feature>
<evidence type="ECO:0000313" key="3">
    <source>
        <dbReference type="Proteomes" id="UP000077852"/>
    </source>
</evidence>
<comment type="caution">
    <text evidence="2">The sequence shown here is derived from an EMBL/GenBank/DDBJ whole genome shotgun (WGS) entry which is preliminary data.</text>
</comment>
<keyword evidence="2" id="KW-0238">DNA-binding</keyword>
<dbReference type="InterPro" id="IPR005175">
    <property type="entry name" value="PPC_dom"/>
</dbReference>
<reference evidence="2 3" key="1">
    <citation type="submission" date="2016-03" db="EMBL/GenBank/DDBJ databases">
        <title>Genome sequence of Variovorax paradoxus KB5.</title>
        <authorList>
            <person name="Jeong H."/>
            <person name="Hong C.E."/>
            <person name="Jo S.H."/>
            <person name="Park J.M."/>
        </authorList>
    </citation>
    <scope>NUCLEOTIDE SEQUENCE [LARGE SCALE GENOMIC DNA]</scope>
    <source>
        <strain evidence="2 3">KB5</strain>
    </source>
</reference>
<dbReference type="SUPFAM" id="SSF117856">
    <property type="entry name" value="AF0104/ALDC/Ptd012-like"/>
    <property type="match status" value="1"/>
</dbReference>
<evidence type="ECO:0000259" key="1">
    <source>
        <dbReference type="PROSITE" id="PS51742"/>
    </source>
</evidence>